<dbReference type="InterPro" id="IPR035892">
    <property type="entry name" value="C2_domain_sf"/>
</dbReference>
<evidence type="ECO:0000259" key="11">
    <source>
        <dbReference type="PROSITE" id="PS50004"/>
    </source>
</evidence>
<dbReference type="InterPro" id="IPR011011">
    <property type="entry name" value="Znf_FYVE_PHD"/>
</dbReference>
<dbReference type="GO" id="GO:0061669">
    <property type="term" value="P:spontaneous neurotransmitter secretion"/>
    <property type="evidence" value="ECO:0007669"/>
    <property type="project" value="TreeGrafter"/>
</dbReference>
<dbReference type="CDD" id="cd04035">
    <property type="entry name" value="C2A_Rabphilin_Doc2"/>
    <property type="match status" value="1"/>
</dbReference>
<evidence type="ECO:0000256" key="6">
    <source>
        <dbReference type="ARBA" id="ARBA00022837"/>
    </source>
</evidence>
<feature type="region of interest" description="Disordered" evidence="10">
    <location>
        <begin position="219"/>
        <end position="311"/>
    </location>
</feature>
<dbReference type="Gene3D" id="3.30.40.10">
    <property type="entry name" value="Zinc/RING finger domain, C3HC4 (zinc finger)"/>
    <property type="match status" value="1"/>
</dbReference>
<evidence type="ECO:0000256" key="1">
    <source>
        <dbReference type="ARBA" id="ARBA00004250"/>
    </source>
</evidence>
<feature type="compositionally biased region" description="Basic and acidic residues" evidence="10">
    <location>
        <begin position="266"/>
        <end position="281"/>
    </location>
</feature>
<reference evidence="14" key="3">
    <citation type="submission" date="2025-09" db="UniProtKB">
        <authorList>
            <consortium name="Ensembl"/>
        </authorList>
    </citation>
    <scope>IDENTIFICATION</scope>
</reference>
<dbReference type="PROSITE" id="PS50916">
    <property type="entry name" value="RABBD"/>
    <property type="match status" value="1"/>
</dbReference>
<feature type="domain" description="FYVE-type" evidence="12">
    <location>
        <begin position="74"/>
        <end position="130"/>
    </location>
</feature>
<gene>
    <name evidence="14" type="primary">LOC108934853</name>
</gene>
<dbReference type="GO" id="GO:0098850">
    <property type="term" value="C:extrinsic component of synaptic vesicle membrane"/>
    <property type="evidence" value="ECO:0007669"/>
    <property type="project" value="TreeGrafter"/>
</dbReference>
<evidence type="ECO:0000313" key="15">
    <source>
        <dbReference type="Proteomes" id="UP000694397"/>
    </source>
</evidence>
<sequence length="616" mass="69114">MTDTVMGGSSQCWGPSDRQTAMHSNHDPGPDLTDEEKEIINSVIARAEKMEAMERERIGRLVNQLENMKKSVCGDGVSRCLLCGEQLGTPGVSSVVCEDCKKHMCTRCSMQNTSRPRAVRLCKICSEQREVWKRSGAWFFKGMPKQFLPTPMPISKNHKSSTQQAKSSAEQPVPETSAAGQPRTQGRVGLVNITNKCLTSIILYVDVCIIDTPHSAQRGYPPVPPKPTEMHMGPAGVGGQCSPHPSEENSEAQDSLSAYPTALPQLREERGPPATLEDRRQPAAYNRTPARQQPHPPEDDEEEANSYDSDETTALGSLEFSLLYEQENNSLHCCIMRAKGLKPMDSNGLADPYVKLHLLPGASKSTKLRTKTLRNTRNPVWNETLVYHGLTDEDMQRKTLRLSVCDEDKFGHNEFIGETRVALKKLKMNQRKNFNVCLERVVPMKRTGTAGVARGIALYEEEQTGKDIGDLEERGRILISLMYNSQLSRLIVGVVRCVHLAAMDANGYSDPFVKMWLLKLDGWIIIIIQYRSVCMECSVLQEFSYDIKHSELAKKTLDISVWDYDIGKCNDYIGGCQLGITAKGERLKHWYECLKNKDKKIEKWHTLLNENHVASD</sequence>
<dbReference type="InterPro" id="IPR013083">
    <property type="entry name" value="Znf_RING/FYVE/PHD"/>
</dbReference>
<dbReference type="Pfam" id="PF00168">
    <property type="entry name" value="C2"/>
    <property type="match status" value="2"/>
</dbReference>
<dbReference type="InterPro" id="IPR043566">
    <property type="entry name" value="Rabphilin/DOC2/Noc2"/>
</dbReference>
<dbReference type="GO" id="GO:0043005">
    <property type="term" value="C:neuron projection"/>
    <property type="evidence" value="ECO:0007669"/>
    <property type="project" value="TreeGrafter"/>
</dbReference>
<dbReference type="GO" id="GO:0006887">
    <property type="term" value="P:exocytosis"/>
    <property type="evidence" value="ECO:0007669"/>
    <property type="project" value="TreeGrafter"/>
</dbReference>
<keyword evidence="7" id="KW-0770">Synapse</keyword>
<keyword evidence="3" id="KW-0677">Repeat</keyword>
<feature type="region of interest" description="Disordered" evidence="10">
    <location>
        <begin position="1"/>
        <end position="34"/>
    </location>
</feature>
<evidence type="ECO:0000256" key="2">
    <source>
        <dbReference type="ARBA" id="ARBA00022723"/>
    </source>
</evidence>
<comment type="subcellular location">
    <subcellularLocation>
        <location evidence="1">Cytoplasmic vesicle</location>
        <location evidence="1">Secretory vesicle membrane</location>
    </subcellularLocation>
    <subcellularLocation>
        <location evidence="8">Synapse</location>
    </subcellularLocation>
</comment>
<reference evidence="14" key="2">
    <citation type="submission" date="2025-08" db="UniProtKB">
        <authorList>
            <consortium name="Ensembl"/>
        </authorList>
    </citation>
    <scope>IDENTIFICATION</scope>
</reference>
<dbReference type="Gene3D" id="2.60.40.150">
    <property type="entry name" value="C2 domain"/>
    <property type="match status" value="2"/>
</dbReference>
<dbReference type="GO" id="GO:0008270">
    <property type="term" value="F:zinc ion binding"/>
    <property type="evidence" value="ECO:0007669"/>
    <property type="project" value="UniProtKB-KW"/>
</dbReference>
<dbReference type="SUPFAM" id="SSF49562">
    <property type="entry name" value="C2 domain (Calcium/lipid-binding domain, CaLB)"/>
    <property type="match status" value="2"/>
</dbReference>
<dbReference type="Proteomes" id="UP000694397">
    <property type="component" value="Chromosome 1"/>
</dbReference>
<dbReference type="PRINTS" id="PR00360">
    <property type="entry name" value="C2DOMAIN"/>
</dbReference>
<dbReference type="GO" id="GO:0017158">
    <property type="term" value="P:regulation of calcium ion-dependent exocytosis"/>
    <property type="evidence" value="ECO:0007669"/>
    <property type="project" value="TreeGrafter"/>
</dbReference>
<evidence type="ECO:0000256" key="7">
    <source>
        <dbReference type="ARBA" id="ARBA00023018"/>
    </source>
</evidence>
<dbReference type="InterPro" id="IPR001565">
    <property type="entry name" value="Synaptotagmin"/>
</dbReference>
<keyword evidence="6" id="KW-0106">Calcium</keyword>
<evidence type="ECO:0000313" key="14">
    <source>
        <dbReference type="Ensembl" id="ENSSFOP00015047634.1"/>
    </source>
</evidence>
<dbReference type="PANTHER" id="PTHR45729:SF3">
    <property type="entry name" value="RABPHILIN-3A"/>
    <property type="match status" value="1"/>
</dbReference>
<dbReference type="InterPro" id="IPR010911">
    <property type="entry name" value="Rab_BD"/>
</dbReference>
<dbReference type="InterPro" id="IPR047022">
    <property type="entry name" value="Rabphilin_Doc2_C2A"/>
</dbReference>
<dbReference type="InterPro" id="IPR041282">
    <property type="entry name" value="FYVE_2"/>
</dbReference>
<name>A0A8C9VF03_SCLFO</name>
<keyword evidence="2" id="KW-0479">Metal-binding</keyword>
<dbReference type="SMART" id="SM00239">
    <property type="entry name" value="C2"/>
    <property type="match status" value="2"/>
</dbReference>
<dbReference type="GO" id="GO:0031267">
    <property type="term" value="F:small GTPase binding"/>
    <property type="evidence" value="ECO:0007669"/>
    <property type="project" value="InterPro"/>
</dbReference>
<evidence type="ECO:0000256" key="8">
    <source>
        <dbReference type="ARBA" id="ARBA00034103"/>
    </source>
</evidence>
<dbReference type="PROSITE" id="PS50178">
    <property type="entry name" value="ZF_FYVE"/>
    <property type="match status" value="1"/>
</dbReference>
<dbReference type="GO" id="GO:0006886">
    <property type="term" value="P:intracellular protein transport"/>
    <property type="evidence" value="ECO:0007669"/>
    <property type="project" value="InterPro"/>
</dbReference>
<feature type="domain" description="RabBD" evidence="13">
    <location>
        <begin position="26"/>
        <end position="142"/>
    </location>
</feature>
<dbReference type="PANTHER" id="PTHR45729">
    <property type="entry name" value="RABPHILIN, ISOFORM A"/>
    <property type="match status" value="1"/>
</dbReference>
<feature type="region of interest" description="Disordered" evidence="10">
    <location>
        <begin position="150"/>
        <end position="183"/>
    </location>
</feature>
<evidence type="ECO:0000256" key="3">
    <source>
        <dbReference type="ARBA" id="ARBA00022737"/>
    </source>
</evidence>
<feature type="compositionally biased region" description="Polar residues" evidence="10">
    <location>
        <begin position="1"/>
        <end position="23"/>
    </location>
</feature>
<evidence type="ECO:0000256" key="5">
    <source>
        <dbReference type="ARBA" id="ARBA00022833"/>
    </source>
</evidence>
<keyword evidence="5" id="KW-0862">Zinc</keyword>
<dbReference type="AlphaFoldDB" id="A0A8C9VF03"/>
<keyword evidence="4 9" id="KW-0863">Zinc-finger</keyword>
<evidence type="ECO:0000256" key="4">
    <source>
        <dbReference type="ARBA" id="ARBA00022771"/>
    </source>
</evidence>
<feature type="compositionally biased region" description="Acidic residues" evidence="10">
    <location>
        <begin position="298"/>
        <end position="311"/>
    </location>
</feature>
<accession>A0A8C9VF03</accession>
<proteinExistence type="predicted"/>
<feature type="domain" description="C2" evidence="11">
    <location>
        <begin position="314"/>
        <end position="436"/>
    </location>
</feature>
<protein>
    <submittedName>
        <fullName evidence="14">Rabphilin 3A</fullName>
    </submittedName>
</protein>
<organism evidence="14 15">
    <name type="scientific">Scleropages formosus</name>
    <name type="common">Asian bonytongue</name>
    <name type="synonym">Osteoglossum formosum</name>
    <dbReference type="NCBI Taxonomy" id="113540"/>
    <lineage>
        <taxon>Eukaryota</taxon>
        <taxon>Metazoa</taxon>
        <taxon>Chordata</taxon>
        <taxon>Craniata</taxon>
        <taxon>Vertebrata</taxon>
        <taxon>Euteleostomi</taxon>
        <taxon>Actinopterygii</taxon>
        <taxon>Neopterygii</taxon>
        <taxon>Teleostei</taxon>
        <taxon>Osteoglossocephala</taxon>
        <taxon>Osteoglossomorpha</taxon>
        <taxon>Osteoglossiformes</taxon>
        <taxon>Osteoglossidae</taxon>
        <taxon>Scleropages</taxon>
    </lineage>
</organism>
<evidence type="ECO:0000256" key="10">
    <source>
        <dbReference type="SAM" id="MobiDB-lite"/>
    </source>
</evidence>
<dbReference type="PRINTS" id="PR00399">
    <property type="entry name" value="SYNAPTOTAGMN"/>
</dbReference>
<dbReference type="PROSITE" id="PS50004">
    <property type="entry name" value="C2"/>
    <property type="match status" value="2"/>
</dbReference>
<evidence type="ECO:0000256" key="9">
    <source>
        <dbReference type="PROSITE-ProRule" id="PRU00091"/>
    </source>
</evidence>
<reference evidence="14 15" key="1">
    <citation type="submission" date="2019-04" db="EMBL/GenBank/DDBJ databases">
        <authorList>
            <consortium name="Wellcome Sanger Institute Data Sharing"/>
        </authorList>
    </citation>
    <scope>NUCLEOTIDE SEQUENCE [LARGE SCALE GENOMIC DNA]</scope>
</reference>
<dbReference type="Pfam" id="PF02318">
    <property type="entry name" value="FYVE_2"/>
    <property type="match status" value="1"/>
</dbReference>
<evidence type="ECO:0000259" key="13">
    <source>
        <dbReference type="PROSITE" id="PS50916"/>
    </source>
</evidence>
<feature type="compositionally biased region" description="Polar residues" evidence="10">
    <location>
        <begin position="160"/>
        <end position="170"/>
    </location>
</feature>
<feature type="domain" description="C2" evidence="11">
    <location>
        <begin position="473"/>
        <end position="605"/>
    </location>
</feature>
<keyword evidence="15" id="KW-1185">Reference proteome</keyword>
<dbReference type="InterPro" id="IPR017455">
    <property type="entry name" value="Znf_FYVE-rel"/>
</dbReference>
<dbReference type="FunFam" id="2.60.40.150:FF:000023">
    <property type="entry name" value="Double C2-like domain-containing protein"/>
    <property type="match status" value="1"/>
</dbReference>
<dbReference type="GeneTree" id="ENSGT00940000157468"/>
<dbReference type="InterPro" id="IPR000008">
    <property type="entry name" value="C2_dom"/>
</dbReference>
<evidence type="ECO:0000259" key="12">
    <source>
        <dbReference type="PROSITE" id="PS50178"/>
    </source>
</evidence>
<dbReference type="GO" id="GO:0045211">
    <property type="term" value="C:postsynaptic membrane"/>
    <property type="evidence" value="ECO:0007669"/>
    <property type="project" value="TreeGrafter"/>
</dbReference>
<dbReference type="SUPFAM" id="SSF57903">
    <property type="entry name" value="FYVE/PHD zinc finger"/>
    <property type="match status" value="1"/>
</dbReference>
<dbReference type="Ensembl" id="ENSSFOT00015068453.1">
    <property type="protein sequence ID" value="ENSSFOP00015047634.1"/>
    <property type="gene ID" value="ENSSFOG00015017912.2"/>
</dbReference>